<proteinExistence type="predicted"/>
<reference evidence="1" key="1">
    <citation type="journal article" date="2020" name="Nature">
        <title>Giant virus diversity and host interactions through global metagenomics.</title>
        <authorList>
            <person name="Schulz F."/>
            <person name="Roux S."/>
            <person name="Paez-Espino D."/>
            <person name="Jungbluth S."/>
            <person name="Walsh D.A."/>
            <person name="Denef V.J."/>
            <person name="McMahon K.D."/>
            <person name="Konstantinidis K.T."/>
            <person name="Eloe-Fadrosh E.A."/>
            <person name="Kyrpides N.C."/>
            <person name="Woyke T."/>
        </authorList>
    </citation>
    <scope>NUCLEOTIDE SEQUENCE</scope>
    <source>
        <strain evidence="1">GVMAG-M-3300023179-63</strain>
    </source>
</reference>
<accession>A0A6C0H3J9</accession>
<dbReference type="EMBL" id="MN739863">
    <property type="protein sequence ID" value="QHT75108.1"/>
    <property type="molecule type" value="Genomic_DNA"/>
</dbReference>
<sequence length="95" mass="11115">MLVIALKRVNLSKNIIYNSLKKNLCANVNSIKSNFENEYINMYIIKKQLKISNTTCCKYCKGTGWIIWKTNNLYDLKSNKLFVPLFSYSLCFKCI</sequence>
<protein>
    <submittedName>
        <fullName evidence="1">Uncharacterized protein</fullName>
    </submittedName>
</protein>
<dbReference type="AlphaFoldDB" id="A0A6C0H3J9"/>
<evidence type="ECO:0000313" key="1">
    <source>
        <dbReference type="EMBL" id="QHT75108.1"/>
    </source>
</evidence>
<organism evidence="1">
    <name type="scientific">viral metagenome</name>
    <dbReference type="NCBI Taxonomy" id="1070528"/>
    <lineage>
        <taxon>unclassified sequences</taxon>
        <taxon>metagenomes</taxon>
        <taxon>organismal metagenomes</taxon>
    </lineage>
</organism>
<name>A0A6C0H3J9_9ZZZZ</name>